<dbReference type="GO" id="GO:0012505">
    <property type="term" value="C:endomembrane system"/>
    <property type="evidence" value="ECO:0007669"/>
    <property type="project" value="UniProtKB-SubCell"/>
</dbReference>
<dbReference type="GO" id="GO:0042773">
    <property type="term" value="P:ATP synthesis coupled electron transport"/>
    <property type="evidence" value="ECO:0007669"/>
    <property type="project" value="InterPro"/>
</dbReference>
<keyword evidence="5" id="KW-1278">Translocase</keyword>
<keyword evidence="5" id="KW-0520">NAD</keyword>
<dbReference type="OrthoDB" id="9811718at2"/>
<feature type="domain" description="NADH:quinone oxidoreductase/Mrp antiporter transmembrane" evidence="7">
    <location>
        <begin position="181"/>
        <end position="487"/>
    </location>
</feature>
<dbReference type="InterPro" id="IPR001750">
    <property type="entry name" value="ND/Mrp_TM"/>
</dbReference>
<evidence type="ECO:0000256" key="6">
    <source>
        <dbReference type="RuleBase" id="RU000320"/>
    </source>
</evidence>
<dbReference type="GO" id="GO:0050136">
    <property type="term" value="F:NADH dehydrogenase (quinone) (non-electrogenic) activity"/>
    <property type="evidence" value="ECO:0007669"/>
    <property type="project" value="UniProtKB-UniRule"/>
</dbReference>
<protein>
    <recommendedName>
        <fullName evidence="5">NADH-quinone oxidoreductase subunit N</fullName>
        <ecNumber evidence="5">7.1.1.-</ecNumber>
    </recommendedName>
    <alternativeName>
        <fullName evidence="5">NADH dehydrogenase I subunit N</fullName>
    </alternativeName>
    <alternativeName>
        <fullName evidence="5">NDH-1 subunit N</fullName>
    </alternativeName>
</protein>
<dbReference type="InterPro" id="IPR010096">
    <property type="entry name" value="NADH-Q_OxRdtase_suN/2"/>
</dbReference>
<comment type="similarity">
    <text evidence="5">Belongs to the complex I subunit 2 family.</text>
</comment>
<feature type="transmembrane region" description="Helical" evidence="5">
    <location>
        <begin position="342"/>
        <end position="361"/>
    </location>
</feature>
<comment type="function">
    <text evidence="5">NDH-1 shuttles electrons from NADH, via FMN and iron-sulfur (Fe-S) centers, to quinones in the respiratory chain. The immediate electron acceptor for the enzyme in this species is believed to be a menaquinone. Couples the redox reaction to proton translocation (for every two electrons transferred, four hydrogen ions are translocated across the cytoplasmic membrane), and thus conserves the redox energy in a proton gradient.</text>
</comment>
<dbReference type="GO" id="GO:0048038">
    <property type="term" value="F:quinone binding"/>
    <property type="evidence" value="ECO:0007669"/>
    <property type="project" value="UniProtKB-KW"/>
</dbReference>
<evidence type="ECO:0000256" key="1">
    <source>
        <dbReference type="ARBA" id="ARBA00004127"/>
    </source>
</evidence>
<keyword evidence="5" id="KW-0874">Quinone</keyword>
<evidence type="ECO:0000313" key="8">
    <source>
        <dbReference type="EMBL" id="AZQ72231.1"/>
    </source>
</evidence>
<feature type="transmembrane region" description="Helical" evidence="5">
    <location>
        <begin position="309"/>
        <end position="330"/>
    </location>
</feature>
<dbReference type="Proteomes" id="UP000267900">
    <property type="component" value="Chromosome"/>
</dbReference>
<dbReference type="GO" id="GO:0008137">
    <property type="term" value="F:NADH dehydrogenase (ubiquinone) activity"/>
    <property type="evidence" value="ECO:0007669"/>
    <property type="project" value="InterPro"/>
</dbReference>
<keyword evidence="4 5" id="KW-0472">Membrane</keyword>
<name>A0A3Q9FYY3_STRLT</name>
<feature type="transmembrane region" description="Helical" evidence="5">
    <location>
        <begin position="104"/>
        <end position="122"/>
    </location>
</feature>
<keyword evidence="8" id="KW-0560">Oxidoreductase</keyword>
<sequence length="551" mass="56693">MSHAETVHSLWTLAAAEAPKKIPGPHIEYVQLSPTLIVLGAALLGVLAEAFLPRGVRHRAQLGLAAVGLAAAFAAVVALAAGGYASDKSHVAAMGAVAVDGPALFLQGTILLVALVAVFTFAERRLDPAADGRPVDSFAAQAAAVPGGDAEREAVAAGLVTTEVFPLVMFAVGGMLVFPAADDLLTLFVALEVFSLPLYILCGLARRQRLLSQESAVKYFLLGAFSSAFLLFGIALLYGYAGTVTYAGIADVVSGATRVMDPALAGSTANDALLLVGVAMVLMGLLFKVGAVPFHMWTPDVYQGAPTPVTGFMAAATKVAAFGALLRLLYVVLPGMRWDWRPVMWGVAIVTMLVGAIVAVTQTDVKRLLAYSSIAHAGFILAGVIAATPDGVSSVLFYLAAYSFVTLGAFAVVTLVRDAGGEATHLSKWAGLGRRSPLVAAVFAVFLLAFAGIPLTSGFAGKFAVFKAAAQGGAAPLVIVGVLSSAIAAFFYIRVIVLMFFSEPKADGPTVAVPSPLTSSAIAIGVAVTLVLGVAPQYFLELAGQAGVFVR</sequence>
<evidence type="ECO:0000256" key="3">
    <source>
        <dbReference type="ARBA" id="ARBA00022989"/>
    </source>
</evidence>
<dbReference type="EC" id="7.1.1.-" evidence="5"/>
<feature type="transmembrane region" description="Helical" evidence="5">
    <location>
        <begin position="217"/>
        <end position="241"/>
    </location>
</feature>
<evidence type="ECO:0000259" key="7">
    <source>
        <dbReference type="Pfam" id="PF00361"/>
    </source>
</evidence>
<feature type="transmembrane region" description="Helical" evidence="5">
    <location>
        <begin position="437"/>
        <end position="457"/>
    </location>
</feature>
<comment type="catalytic activity">
    <reaction evidence="5">
        <text>a quinone + NADH + 5 H(+)(in) = a quinol + NAD(+) + 4 H(+)(out)</text>
        <dbReference type="Rhea" id="RHEA:57888"/>
        <dbReference type="ChEBI" id="CHEBI:15378"/>
        <dbReference type="ChEBI" id="CHEBI:24646"/>
        <dbReference type="ChEBI" id="CHEBI:57540"/>
        <dbReference type="ChEBI" id="CHEBI:57945"/>
        <dbReference type="ChEBI" id="CHEBI:132124"/>
    </reaction>
</comment>
<feature type="transmembrane region" description="Helical" evidence="5">
    <location>
        <begin position="521"/>
        <end position="540"/>
    </location>
</feature>
<dbReference type="AlphaFoldDB" id="A0A3Q9FYY3"/>
<accession>A0A3Q9FYY3</accession>
<dbReference type="NCBIfam" id="NF004441">
    <property type="entry name" value="PRK05777.1-4"/>
    <property type="match status" value="1"/>
</dbReference>
<keyword evidence="3 5" id="KW-1133">Transmembrane helix</keyword>
<evidence type="ECO:0000256" key="2">
    <source>
        <dbReference type="ARBA" id="ARBA00022692"/>
    </source>
</evidence>
<evidence type="ECO:0000313" key="9">
    <source>
        <dbReference type="Proteomes" id="UP000267900"/>
    </source>
</evidence>
<dbReference type="GO" id="GO:0005886">
    <property type="term" value="C:plasma membrane"/>
    <property type="evidence" value="ECO:0007669"/>
    <property type="project" value="UniProtKB-SubCell"/>
</dbReference>
<feature type="transmembrane region" description="Helical" evidence="5">
    <location>
        <begin position="154"/>
        <end position="178"/>
    </location>
</feature>
<keyword evidence="2 5" id="KW-0812">Transmembrane</keyword>
<reference evidence="8 9" key="1">
    <citation type="submission" date="2018-12" db="EMBL/GenBank/DDBJ databases">
        <title>The whole draft genome of Streptomyce luteoverticillatus CGMCC 15060.</title>
        <authorList>
            <person name="Feng Z."/>
            <person name="Chen G."/>
            <person name="Zhang J."/>
            <person name="Zhu H."/>
            <person name="Yu X."/>
            <person name="Zhang W."/>
            <person name="Zhang X."/>
        </authorList>
    </citation>
    <scope>NUCLEOTIDE SEQUENCE [LARGE SCALE GENOMIC DNA]</scope>
    <source>
        <strain evidence="8 9">CGMCC 15060</strain>
    </source>
</reference>
<dbReference type="EMBL" id="CP034587">
    <property type="protein sequence ID" value="AZQ72231.1"/>
    <property type="molecule type" value="Genomic_DNA"/>
</dbReference>
<keyword evidence="5" id="KW-0813">Transport</keyword>
<comment type="subcellular location">
    <subcellularLocation>
        <location evidence="5">Cell membrane</location>
        <topology evidence="5">Multi-pass membrane protein</topology>
    </subcellularLocation>
    <subcellularLocation>
        <location evidence="1">Endomembrane system</location>
        <topology evidence="1">Multi-pass membrane protein</topology>
    </subcellularLocation>
    <subcellularLocation>
        <location evidence="6">Membrane</location>
        <topology evidence="6">Multi-pass membrane protein</topology>
    </subcellularLocation>
</comment>
<dbReference type="HAMAP" id="MF_00445">
    <property type="entry name" value="NDH1_NuoN_1"/>
    <property type="match status" value="1"/>
</dbReference>
<feature type="transmembrane region" description="Helical" evidence="5">
    <location>
        <begin position="29"/>
        <end position="52"/>
    </location>
</feature>
<feature type="transmembrane region" description="Helical" evidence="5">
    <location>
        <begin position="184"/>
        <end position="205"/>
    </location>
</feature>
<feature type="transmembrane region" description="Helical" evidence="5">
    <location>
        <begin position="64"/>
        <end position="84"/>
    </location>
</feature>
<dbReference type="NCBIfam" id="TIGR01770">
    <property type="entry name" value="NDH_I_N"/>
    <property type="match status" value="1"/>
</dbReference>
<proteinExistence type="inferred from homology"/>
<dbReference type="PANTHER" id="PTHR22773">
    <property type="entry name" value="NADH DEHYDROGENASE"/>
    <property type="match status" value="1"/>
</dbReference>
<evidence type="ECO:0000256" key="4">
    <source>
        <dbReference type="ARBA" id="ARBA00023136"/>
    </source>
</evidence>
<gene>
    <name evidence="5 8" type="primary">nuoN</name>
    <name evidence="8" type="ORF">EKH77_14295</name>
</gene>
<organism evidence="8 9">
    <name type="scientific">Streptomyces luteoverticillatus</name>
    <name type="common">Streptoverticillium luteoverticillatus</name>
    <dbReference type="NCBI Taxonomy" id="66425"/>
    <lineage>
        <taxon>Bacteria</taxon>
        <taxon>Bacillati</taxon>
        <taxon>Actinomycetota</taxon>
        <taxon>Actinomycetes</taxon>
        <taxon>Kitasatosporales</taxon>
        <taxon>Streptomycetaceae</taxon>
        <taxon>Streptomyces</taxon>
    </lineage>
</organism>
<feature type="transmembrane region" description="Helical" evidence="5">
    <location>
        <begin position="395"/>
        <end position="416"/>
    </location>
</feature>
<dbReference type="RefSeq" id="WP_126914760.1">
    <property type="nucleotide sequence ID" value="NZ_CP034587.1"/>
</dbReference>
<keyword evidence="9" id="KW-1185">Reference proteome</keyword>
<evidence type="ECO:0000256" key="5">
    <source>
        <dbReference type="HAMAP-Rule" id="MF_00445"/>
    </source>
</evidence>
<keyword evidence="5" id="KW-1003">Cell membrane</keyword>
<comment type="subunit">
    <text evidence="5">NDH-1 is composed of 14 different subunits. Subunits NuoA, H, J, K, L, M, N constitute the membrane sector of the complex.</text>
</comment>
<feature type="transmembrane region" description="Helical" evidence="5">
    <location>
        <begin position="477"/>
        <end position="501"/>
    </location>
</feature>
<dbReference type="Pfam" id="PF00361">
    <property type="entry name" value="Proton_antipo_M"/>
    <property type="match status" value="1"/>
</dbReference>
<feature type="transmembrane region" description="Helical" evidence="5">
    <location>
        <begin position="272"/>
        <end position="297"/>
    </location>
</feature>
<feature type="transmembrane region" description="Helical" evidence="5">
    <location>
        <begin position="368"/>
        <end position="389"/>
    </location>
</feature>